<organism evidence="2 3">
    <name type="scientific">Streptomyces ipomoeae 91-03</name>
    <dbReference type="NCBI Taxonomy" id="698759"/>
    <lineage>
        <taxon>Bacteria</taxon>
        <taxon>Bacillati</taxon>
        <taxon>Actinomycetota</taxon>
        <taxon>Actinomycetes</taxon>
        <taxon>Kitasatosporales</taxon>
        <taxon>Streptomycetaceae</taxon>
        <taxon>Streptomyces</taxon>
    </lineage>
</organism>
<evidence type="ECO:0000256" key="1">
    <source>
        <dbReference type="SAM" id="MobiDB-lite"/>
    </source>
</evidence>
<keyword evidence="3" id="KW-1185">Reference proteome</keyword>
<accession>L1L2S4</accession>
<sequence length="50" mass="5835">MERLDEGRDHRRGGFPRSCRLVTRARGAVRDARTAAAGDDSDRIRPWRRR</sequence>
<name>L1L2S4_9ACTN</name>
<dbReference type="AlphaFoldDB" id="L1L2S4"/>
<dbReference type="EMBL" id="AEJC01000187">
    <property type="protein sequence ID" value="EKX66908.1"/>
    <property type="molecule type" value="Genomic_DNA"/>
</dbReference>
<dbReference type="Proteomes" id="UP000010411">
    <property type="component" value="Unassembled WGS sequence"/>
</dbReference>
<feature type="region of interest" description="Disordered" evidence="1">
    <location>
        <begin position="27"/>
        <end position="50"/>
    </location>
</feature>
<protein>
    <submittedName>
        <fullName evidence="2">Uncharacterized protein</fullName>
    </submittedName>
</protein>
<feature type="compositionally biased region" description="Basic and acidic residues" evidence="1">
    <location>
        <begin position="40"/>
        <end position="50"/>
    </location>
</feature>
<comment type="caution">
    <text evidence="2">The sequence shown here is derived from an EMBL/GenBank/DDBJ whole genome shotgun (WGS) entry which is preliminary data.</text>
</comment>
<evidence type="ECO:0000313" key="2">
    <source>
        <dbReference type="EMBL" id="EKX66908.1"/>
    </source>
</evidence>
<evidence type="ECO:0000313" key="3">
    <source>
        <dbReference type="Proteomes" id="UP000010411"/>
    </source>
</evidence>
<gene>
    <name evidence="2" type="ORF">STRIP9103_05174</name>
</gene>
<proteinExistence type="predicted"/>
<reference evidence="2 3" key="1">
    <citation type="submission" date="2012-11" db="EMBL/GenBank/DDBJ databases">
        <authorList>
            <person name="Huguet-Tapia J.C."/>
            <person name="Durkin A.S."/>
            <person name="Pettis G.S."/>
            <person name="Badger J.H."/>
        </authorList>
    </citation>
    <scope>NUCLEOTIDE SEQUENCE [LARGE SCALE GENOMIC DNA]</scope>
    <source>
        <strain evidence="2 3">91-03</strain>
    </source>
</reference>